<dbReference type="EMBL" id="MFFS01000006">
    <property type="protein sequence ID" value="OGF22962.1"/>
    <property type="molecule type" value="Genomic_DNA"/>
</dbReference>
<dbReference type="PANTHER" id="PTHR11772:SF2">
    <property type="entry name" value="ASPARAGINE SYNTHETASE [GLUTAMINE-HYDROLYZING]"/>
    <property type="match status" value="1"/>
</dbReference>
<feature type="domain" description="Asparagine synthetase" evidence="3">
    <location>
        <begin position="77"/>
        <end position="169"/>
    </location>
</feature>
<dbReference type="SUPFAM" id="SSF53850">
    <property type="entry name" value="Periplasmic binding protein-like II"/>
    <property type="match status" value="1"/>
</dbReference>
<dbReference type="InterPro" id="IPR050795">
    <property type="entry name" value="Asn_Synthetase"/>
</dbReference>
<evidence type="ECO:0000313" key="5">
    <source>
        <dbReference type="EMBL" id="OGF22962.1"/>
    </source>
</evidence>
<dbReference type="STRING" id="1797985.A2Y83_05055"/>
<comment type="caution">
    <text evidence="5">The sequence shown here is derived from an EMBL/GenBank/DDBJ whole genome shotgun (WGS) entry which is preliminary data.</text>
</comment>
<evidence type="ECO:0000313" key="6">
    <source>
        <dbReference type="Proteomes" id="UP000178323"/>
    </source>
</evidence>
<dbReference type="Pfam" id="PF00733">
    <property type="entry name" value="Asn_synthase"/>
    <property type="match status" value="2"/>
</dbReference>
<organism evidence="5 6">
    <name type="scientific">Candidatus Falkowbacteria bacterium RBG_13_39_14</name>
    <dbReference type="NCBI Taxonomy" id="1797985"/>
    <lineage>
        <taxon>Bacteria</taxon>
        <taxon>Candidatus Falkowiibacteriota</taxon>
    </lineage>
</organism>
<sequence length="755" mass="88049">MPKYKYRIVHPNVDYGKEFEKLIYHLELYEAQVIRQSFALDVLAKEVVRAGYRVALVGEASDEIFGGYNEFSRLKNENINKGCYMITNDLERSHNMRVDRMSMKHTLETRAPFFDKKVVEFALQIDGKLKIKRENHEITTKYILRKVAEEFLPDYIAWRYKVPFANGAGMNVGFNFKTQDGDVAKAVLASGKVREDKEIKEQYGFITNEELLYFDVYKNFAFNKLFNHEQRIITKETLTNIDEKADEFRMLVAEFGRLPLYFPIYLAAKIGNYKNHKLDIDFISSGGDDLTYNSLLSGSAQIGIADPIFTFSKNFATKGKIIGQLIGKPAIAAVALNPNIKIEKLEDFKKYKVGTFQEFSTTNTLMKKLLPGAEFIPIKYNEITKALKERVIDIGIMSKDYACELKGKGGHIVYKFDDLFGEYLFTGITICDNLDPKFHPAINAYLASIRETINFIKKNKKEALSYFKKEFPLMINHEEVFSELSKYWSKKIEVSNTGIENARGVWHYVYPWLLKASLPQFIKPSMAHEVIKILNKRNISRDIPYREDEIINIINNAIENNNPVKLVGFWGASGKEKADENDISAIEKFKRINSEVKKIYKQGIELIFILADEHARMNGYKRKNYTGYLQEINRQIKTAGFKSLHLSKLWEKYKLSDKSVYSEVKKLKESEWRDLKCHKELEKSAKNSVFKDYKKEAKRYYAMRKFEAKILEQEFQNMIFHTYSSDVFQDVFPDMPTVYFWVRKEGYSRAPWFEY</sequence>
<dbReference type="CDD" id="cd01991">
    <property type="entry name" value="Asn_synthase_B_C"/>
    <property type="match status" value="1"/>
</dbReference>
<evidence type="ECO:0000259" key="3">
    <source>
        <dbReference type="Pfam" id="PF00733"/>
    </source>
</evidence>
<dbReference type="Proteomes" id="UP000178323">
    <property type="component" value="Unassembled WGS sequence"/>
</dbReference>
<protein>
    <recommendedName>
        <fullName evidence="7">Asparagine synthetase domain-containing protein</fullName>
    </recommendedName>
</protein>
<name>A0A1F5S8S2_9BACT</name>
<feature type="domain" description="SsuA/THI5-like" evidence="4">
    <location>
        <begin position="262"/>
        <end position="397"/>
    </location>
</feature>
<evidence type="ECO:0000259" key="4">
    <source>
        <dbReference type="Pfam" id="PF09084"/>
    </source>
</evidence>
<keyword evidence="2" id="KW-0067">ATP-binding</keyword>
<feature type="domain" description="Asparagine synthetase" evidence="3">
    <location>
        <begin position="16"/>
        <end position="74"/>
    </location>
</feature>
<dbReference type="AlphaFoldDB" id="A0A1F5S8S2"/>
<dbReference type="Gene3D" id="3.40.190.10">
    <property type="entry name" value="Periplasmic binding protein-like II"/>
    <property type="match status" value="2"/>
</dbReference>
<evidence type="ECO:0000256" key="2">
    <source>
        <dbReference type="ARBA" id="ARBA00022840"/>
    </source>
</evidence>
<dbReference type="InterPro" id="IPR015168">
    <property type="entry name" value="SsuA/THI5"/>
</dbReference>
<reference evidence="5 6" key="1">
    <citation type="journal article" date="2016" name="Nat. Commun.">
        <title>Thousands of microbial genomes shed light on interconnected biogeochemical processes in an aquifer system.</title>
        <authorList>
            <person name="Anantharaman K."/>
            <person name="Brown C.T."/>
            <person name="Hug L.A."/>
            <person name="Sharon I."/>
            <person name="Castelle C.J."/>
            <person name="Probst A.J."/>
            <person name="Thomas B.C."/>
            <person name="Singh A."/>
            <person name="Wilkins M.J."/>
            <person name="Karaoz U."/>
            <person name="Brodie E.L."/>
            <person name="Williams K.H."/>
            <person name="Hubbard S.S."/>
            <person name="Banfield J.F."/>
        </authorList>
    </citation>
    <scope>NUCLEOTIDE SEQUENCE [LARGE SCALE GENOMIC DNA]</scope>
</reference>
<dbReference type="InterPro" id="IPR014729">
    <property type="entry name" value="Rossmann-like_a/b/a_fold"/>
</dbReference>
<evidence type="ECO:0008006" key="7">
    <source>
        <dbReference type="Google" id="ProtNLM"/>
    </source>
</evidence>
<dbReference type="GO" id="GO:0005829">
    <property type="term" value="C:cytosol"/>
    <property type="evidence" value="ECO:0007669"/>
    <property type="project" value="TreeGrafter"/>
</dbReference>
<dbReference type="Gene3D" id="3.40.50.620">
    <property type="entry name" value="HUPs"/>
    <property type="match status" value="1"/>
</dbReference>
<keyword evidence="1" id="KW-0547">Nucleotide-binding</keyword>
<gene>
    <name evidence="5" type="ORF">A2Y83_05055</name>
</gene>
<dbReference type="GO" id="GO:0005524">
    <property type="term" value="F:ATP binding"/>
    <property type="evidence" value="ECO:0007669"/>
    <property type="project" value="UniProtKB-KW"/>
</dbReference>
<dbReference type="GO" id="GO:0006529">
    <property type="term" value="P:asparagine biosynthetic process"/>
    <property type="evidence" value="ECO:0007669"/>
    <property type="project" value="InterPro"/>
</dbReference>
<proteinExistence type="predicted"/>
<evidence type="ECO:0000256" key="1">
    <source>
        <dbReference type="ARBA" id="ARBA00022741"/>
    </source>
</evidence>
<dbReference type="GO" id="GO:0004066">
    <property type="term" value="F:asparagine synthase (glutamine-hydrolyzing) activity"/>
    <property type="evidence" value="ECO:0007669"/>
    <property type="project" value="InterPro"/>
</dbReference>
<dbReference type="SUPFAM" id="SSF52402">
    <property type="entry name" value="Adenine nucleotide alpha hydrolases-like"/>
    <property type="match status" value="1"/>
</dbReference>
<dbReference type="Pfam" id="PF09084">
    <property type="entry name" value="NMT1"/>
    <property type="match status" value="1"/>
</dbReference>
<accession>A0A1F5S8S2</accession>
<dbReference type="PANTHER" id="PTHR11772">
    <property type="entry name" value="ASPARAGINE SYNTHETASE"/>
    <property type="match status" value="1"/>
</dbReference>
<dbReference type="InterPro" id="IPR001962">
    <property type="entry name" value="Asn_synthase"/>
</dbReference>